<evidence type="ECO:0000313" key="3">
    <source>
        <dbReference type="Proteomes" id="UP000477911"/>
    </source>
</evidence>
<evidence type="ECO:0000313" key="2">
    <source>
        <dbReference type="EMBL" id="MXN17329.1"/>
    </source>
</evidence>
<feature type="signal peptide" evidence="1">
    <location>
        <begin position="1"/>
        <end position="20"/>
    </location>
</feature>
<proteinExistence type="predicted"/>
<dbReference type="EMBL" id="WUMU01000003">
    <property type="protein sequence ID" value="MXN17329.1"/>
    <property type="molecule type" value="Genomic_DNA"/>
</dbReference>
<dbReference type="PROSITE" id="PS51257">
    <property type="entry name" value="PROKAR_LIPOPROTEIN"/>
    <property type="match status" value="1"/>
</dbReference>
<keyword evidence="3" id="KW-1185">Reference proteome</keyword>
<dbReference type="AlphaFoldDB" id="A0A6L7G068"/>
<gene>
    <name evidence="2" type="ORF">GR170_05735</name>
</gene>
<dbReference type="RefSeq" id="WP_160892471.1">
    <property type="nucleotide sequence ID" value="NZ_WUMU01000003.1"/>
</dbReference>
<keyword evidence="1" id="KW-0732">Signal</keyword>
<evidence type="ECO:0000256" key="1">
    <source>
        <dbReference type="SAM" id="SignalP"/>
    </source>
</evidence>
<organism evidence="2 3">
    <name type="scientific">Pseudooceanicola albus</name>
    <dbReference type="NCBI Taxonomy" id="2692189"/>
    <lineage>
        <taxon>Bacteria</taxon>
        <taxon>Pseudomonadati</taxon>
        <taxon>Pseudomonadota</taxon>
        <taxon>Alphaproteobacteria</taxon>
        <taxon>Rhodobacterales</taxon>
        <taxon>Paracoccaceae</taxon>
        <taxon>Pseudooceanicola</taxon>
    </lineage>
</organism>
<comment type="caution">
    <text evidence="2">The sequence shown here is derived from an EMBL/GenBank/DDBJ whole genome shotgun (WGS) entry which is preliminary data.</text>
</comment>
<name>A0A6L7G068_9RHOB</name>
<reference evidence="2 3" key="1">
    <citation type="submission" date="2019-12" db="EMBL/GenBank/DDBJ databases">
        <authorList>
            <person name="Li M."/>
        </authorList>
    </citation>
    <scope>NUCLEOTIDE SEQUENCE [LARGE SCALE GENOMIC DNA]</scope>
    <source>
        <strain evidence="2 3">GBMRC 2024</strain>
    </source>
</reference>
<accession>A0A6L7G068</accession>
<sequence length="175" mass="18980">MELKAKYLAPLAWLVLTSCASQMTPQQLYMSGKPLPFRNYKTGATLMQRQDATTDCQIEAARRVPQSIQIGTTPSYTTPIQTSCNRIGTQVFCNTTGGDTIGGNTYSYDANSGLRQSAYRQCIAHKGFLDLSIPACPKDQDVTILATPASTRLPKLGASSCYRADETGITLANLK</sequence>
<dbReference type="Proteomes" id="UP000477911">
    <property type="component" value="Unassembled WGS sequence"/>
</dbReference>
<protein>
    <recommendedName>
        <fullName evidence="4">Lipoprotein</fullName>
    </recommendedName>
</protein>
<evidence type="ECO:0008006" key="4">
    <source>
        <dbReference type="Google" id="ProtNLM"/>
    </source>
</evidence>
<feature type="chain" id="PRO_5026652974" description="Lipoprotein" evidence="1">
    <location>
        <begin position="21"/>
        <end position="175"/>
    </location>
</feature>